<accession>A0A0R3PEY4</accession>
<reference evidence="1 2" key="2">
    <citation type="submission" date="2018-11" db="EMBL/GenBank/DDBJ databases">
        <authorList>
            <consortium name="Pathogen Informatics"/>
        </authorList>
    </citation>
    <scope>NUCLEOTIDE SEQUENCE [LARGE SCALE GENOMIC DNA]</scope>
    <source>
        <strain evidence="1 2">Costa Rica</strain>
    </source>
</reference>
<dbReference type="Proteomes" id="UP000267027">
    <property type="component" value="Unassembled WGS sequence"/>
</dbReference>
<keyword evidence="2" id="KW-1185">Reference proteome</keyword>
<organism evidence="3">
    <name type="scientific">Angiostrongylus costaricensis</name>
    <name type="common">Nematode worm</name>
    <dbReference type="NCBI Taxonomy" id="334426"/>
    <lineage>
        <taxon>Eukaryota</taxon>
        <taxon>Metazoa</taxon>
        <taxon>Ecdysozoa</taxon>
        <taxon>Nematoda</taxon>
        <taxon>Chromadorea</taxon>
        <taxon>Rhabditida</taxon>
        <taxon>Rhabditina</taxon>
        <taxon>Rhabditomorpha</taxon>
        <taxon>Strongyloidea</taxon>
        <taxon>Metastrongylidae</taxon>
        <taxon>Angiostrongylus</taxon>
    </lineage>
</organism>
<proteinExistence type="predicted"/>
<sequence>MVLVVMAKLQYIRVYSKTLRRSQKNGRDTLAKVCYP</sequence>
<dbReference type="AlphaFoldDB" id="A0A0R3PEY4"/>
<dbReference type="EMBL" id="UYYA01000584">
    <property type="protein sequence ID" value="VDM54267.1"/>
    <property type="molecule type" value="Genomic_DNA"/>
</dbReference>
<evidence type="ECO:0000313" key="2">
    <source>
        <dbReference type="Proteomes" id="UP000267027"/>
    </source>
</evidence>
<protein>
    <submittedName>
        <fullName evidence="1 3">Uncharacterized protein</fullName>
    </submittedName>
</protein>
<evidence type="ECO:0000313" key="1">
    <source>
        <dbReference type="EMBL" id="VDM54267.1"/>
    </source>
</evidence>
<dbReference type="WBParaSite" id="ACOC_0000268101-mRNA-1">
    <property type="protein sequence ID" value="ACOC_0000268101-mRNA-1"/>
    <property type="gene ID" value="ACOC_0000268101"/>
</dbReference>
<name>A0A0R3PEY4_ANGCS</name>
<evidence type="ECO:0000313" key="3">
    <source>
        <dbReference type="WBParaSite" id="ACOC_0000268101-mRNA-1"/>
    </source>
</evidence>
<reference evidence="3" key="1">
    <citation type="submission" date="2017-02" db="UniProtKB">
        <authorList>
            <consortium name="WormBaseParasite"/>
        </authorList>
    </citation>
    <scope>IDENTIFICATION</scope>
</reference>
<gene>
    <name evidence="1" type="ORF">ACOC_LOCUS2682</name>
</gene>